<protein>
    <submittedName>
        <fullName evidence="1">10753_t:CDS:1</fullName>
    </submittedName>
</protein>
<feature type="non-terminal residue" evidence="1">
    <location>
        <position position="1"/>
    </location>
</feature>
<organism evidence="1 2">
    <name type="scientific">Ambispora gerdemannii</name>
    <dbReference type="NCBI Taxonomy" id="144530"/>
    <lineage>
        <taxon>Eukaryota</taxon>
        <taxon>Fungi</taxon>
        <taxon>Fungi incertae sedis</taxon>
        <taxon>Mucoromycota</taxon>
        <taxon>Glomeromycotina</taxon>
        <taxon>Glomeromycetes</taxon>
        <taxon>Archaeosporales</taxon>
        <taxon>Ambisporaceae</taxon>
        <taxon>Ambispora</taxon>
    </lineage>
</organism>
<evidence type="ECO:0000313" key="1">
    <source>
        <dbReference type="EMBL" id="CAG8559106.1"/>
    </source>
</evidence>
<gene>
    <name evidence="1" type="ORF">AGERDE_LOCUS7062</name>
</gene>
<sequence length="271" mass="31139">PSTTNDDSSLLFDHDLSKTIMYSMTWMIPEILAMELIQRIFNHETETSADPSQQSETFTDMSQLTYEETFAKYLLLVKGKLESIITKLQQENLSGKDLRIGNFIEKLKAQSTASAKEDKLSVKKIRMEKNADLLENDYDLVSHATNEAVWKNKQSHYTEEFPCPTDYEEHQKELFKKIEQNSEKEGVNSIYDYLNNNFVNPSSLVQENFTAGQVEKLGEIIGEEIINLAAIEYYNFGYQLPNLQINTTFFRVSGGAVFRHICANHLMIGYI</sequence>
<dbReference type="AlphaFoldDB" id="A0A9N9FSL4"/>
<dbReference type="Proteomes" id="UP000789831">
    <property type="component" value="Unassembled WGS sequence"/>
</dbReference>
<proteinExistence type="predicted"/>
<keyword evidence="2" id="KW-1185">Reference proteome</keyword>
<evidence type="ECO:0000313" key="2">
    <source>
        <dbReference type="Proteomes" id="UP000789831"/>
    </source>
</evidence>
<reference evidence="1" key="1">
    <citation type="submission" date="2021-06" db="EMBL/GenBank/DDBJ databases">
        <authorList>
            <person name="Kallberg Y."/>
            <person name="Tangrot J."/>
            <person name="Rosling A."/>
        </authorList>
    </citation>
    <scope>NUCLEOTIDE SEQUENCE</scope>
    <source>
        <strain evidence="1">MT106</strain>
    </source>
</reference>
<accession>A0A9N9FSL4</accession>
<comment type="caution">
    <text evidence="1">The sequence shown here is derived from an EMBL/GenBank/DDBJ whole genome shotgun (WGS) entry which is preliminary data.</text>
</comment>
<name>A0A9N9FSL4_9GLOM</name>
<dbReference type="EMBL" id="CAJVPL010001211">
    <property type="protein sequence ID" value="CAG8559106.1"/>
    <property type="molecule type" value="Genomic_DNA"/>
</dbReference>